<evidence type="ECO:0000313" key="6">
    <source>
        <dbReference type="Proteomes" id="UP000199356"/>
    </source>
</evidence>
<evidence type="ECO:0000256" key="1">
    <source>
        <dbReference type="ARBA" id="ARBA00023015"/>
    </source>
</evidence>
<dbReference type="Pfam" id="PF07729">
    <property type="entry name" value="FCD"/>
    <property type="match status" value="1"/>
</dbReference>
<dbReference type="AlphaFoldDB" id="A0A1I5VIP8"/>
<feature type="domain" description="GntR C-terminal" evidence="4">
    <location>
        <begin position="1"/>
        <end position="121"/>
    </location>
</feature>
<sequence>MRQIIEPAAAFDAAHCASIEDVAAIADAYAEMAALATDGAFEARVSADLAFHVAVADASGNRFFQSITRSIIHALRRSFEALIDPPGNYEANLANHRAVLDAIRIGDPEGAQAAMMRLLQRSEYAMERLSGRAIECEQDVLDEGKETS</sequence>
<dbReference type="GO" id="GO:0003677">
    <property type="term" value="F:DNA binding"/>
    <property type="evidence" value="ECO:0007669"/>
    <property type="project" value="UniProtKB-KW"/>
</dbReference>
<organism evidence="5 6">
    <name type="scientific">Tranquillimonas alkanivorans</name>
    <dbReference type="NCBI Taxonomy" id="441119"/>
    <lineage>
        <taxon>Bacteria</taxon>
        <taxon>Pseudomonadati</taxon>
        <taxon>Pseudomonadota</taxon>
        <taxon>Alphaproteobacteria</taxon>
        <taxon>Rhodobacterales</taxon>
        <taxon>Roseobacteraceae</taxon>
        <taxon>Tranquillimonas</taxon>
    </lineage>
</organism>
<name>A0A1I5VIP8_9RHOB</name>
<keyword evidence="2" id="KW-0238">DNA-binding</keyword>
<dbReference type="InterPro" id="IPR011711">
    <property type="entry name" value="GntR_C"/>
</dbReference>
<dbReference type="SMART" id="SM00895">
    <property type="entry name" value="FCD"/>
    <property type="match status" value="1"/>
</dbReference>
<accession>A0A1I5VIP8</accession>
<keyword evidence="3" id="KW-0804">Transcription</keyword>
<evidence type="ECO:0000256" key="2">
    <source>
        <dbReference type="ARBA" id="ARBA00023125"/>
    </source>
</evidence>
<dbReference type="PANTHER" id="PTHR43537">
    <property type="entry name" value="TRANSCRIPTIONAL REGULATOR, GNTR FAMILY"/>
    <property type="match status" value="1"/>
</dbReference>
<proteinExistence type="predicted"/>
<evidence type="ECO:0000256" key="3">
    <source>
        <dbReference type="ARBA" id="ARBA00023163"/>
    </source>
</evidence>
<gene>
    <name evidence="5" type="ORF">SAMN04488047_13121</name>
</gene>
<keyword evidence="6" id="KW-1185">Reference proteome</keyword>
<dbReference type="SUPFAM" id="SSF48008">
    <property type="entry name" value="GntR ligand-binding domain-like"/>
    <property type="match status" value="1"/>
</dbReference>
<dbReference type="InterPro" id="IPR008920">
    <property type="entry name" value="TF_FadR/GntR_C"/>
</dbReference>
<dbReference type="EMBL" id="FOXA01000031">
    <property type="protein sequence ID" value="SFQ07252.1"/>
    <property type="molecule type" value="Genomic_DNA"/>
</dbReference>
<evidence type="ECO:0000259" key="4">
    <source>
        <dbReference type="SMART" id="SM00895"/>
    </source>
</evidence>
<keyword evidence="1" id="KW-0805">Transcription regulation</keyword>
<dbReference type="PANTHER" id="PTHR43537:SF44">
    <property type="entry name" value="GNTR FAMILY REGULATORY PROTEIN"/>
    <property type="match status" value="1"/>
</dbReference>
<reference evidence="5 6" key="1">
    <citation type="submission" date="2016-10" db="EMBL/GenBank/DDBJ databases">
        <authorList>
            <person name="de Groot N.N."/>
        </authorList>
    </citation>
    <scope>NUCLEOTIDE SEQUENCE [LARGE SCALE GENOMIC DNA]</scope>
    <source>
        <strain evidence="5 6">DSM 19547</strain>
    </source>
</reference>
<evidence type="ECO:0000313" key="5">
    <source>
        <dbReference type="EMBL" id="SFQ07252.1"/>
    </source>
</evidence>
<dbReference type="Gene3D" id="1.20.120.530">
    <property type="entry name" value="GntR ligand-binding domain-like"/>
    <property type="match status" value="1"/>
</dbReference>
<protein>
    <submittedName>
        <fullName evidence="5">FCD domain-containing protein</fullName>
    </submittedName>
</protein>
<dbReference type="Proteomes" id="UP000199356">
    <property type="component" value="Unassembled WGS sequence"/>
</dbReference>
<dbReference type="STRING" id="441119.SAMN04488047_13121"/>